<dbReference type="GO" id="GO:0043123">
    <property type="term" value="P:positive regulation of canonical NF-kappaB signal transduction"/>
    <property type="evidence" value="ECO:0007669"/>
    <property type="project" value="TreeGrafter"/>
</dbReference>
<name>A0A6J0GE97_9PASS</name>
<evidence type="ECO:0000256" key="8">
    <source>
        <dbReference type="ARBA" id="ARBA00023054"/>
    </source>
</evidence>
<feature type="region of interest" description="Disordered" evidence="9">
    <location>
        <begin position="1349"/>
        <end position="1462"/>
    </location>
</feature>
<feature type="region of interest" description="Disordered" evidence="9">
    <location>
        <begin position="102"/>
        <end position="139"/>
    </location>
</feature>
<dbReference type="PANTHER" id="PTHR13944:SF18">
    <property type="entry name" value="A-KINASE ANCHOR PROTEIN 13"/>
    <property type="match status" value="1"/>
</dbReference>
<feature type="region of interest" description="Disordered" evidence="9">
    <location>
        <begin position="1241"/>
        <end position="1260"/>
    </location>
</feature>
<dbReference type="GO" id="GO:0015629">
    <property type="term" value="C:actin cytoskeleton"/>
    <property type="evidence" value="ECO:0007669"/>
    <property type="project" value="TreeGrafter"/>
</dbReference>
<dbReference type="GO" id="GO:0005737">
    <property type="term" value="C:cytoplasm"/>
    <property type="evidence" value="ECO:0007669"/>
    <property type="project" value="UniProtKB-SubCell"/>
</dbReference>
<dbReference type="GO" id="GO:0071875">
    <property type="term" value="P:adrenergic receptor signaling pathway"/>
    <property type="evidence" value="ECO:0007669"/>
    <property type="project" value="TreeGrafter"/>
</dbReference>
<dbReference type="InterPro" id="IPR051632">
    <property type="entry name" value="Rho_GEF"/>
</dbReference>
<evidence type="ECO:0000313" key="13">
    <source>
        <dbReference type="Proteomes" id="UP000504624"/>
    </source>
</evidence>
<feature type="domain" description="PH" evidence="10">
    <location>
        <begin position="867"/>
        <end position="969"/>
    </location>
</feature>
<dbReference type="InterPro" id="IPR011993">
    <property type="entry name" value="PH-like_dom_sf"/>
</dbReference>
<dbReference type="InterPro" id="IPR002219">
    <property type="entry name" value="PKC_DAG/PE"/>
</dbReference>
<dbReference type="InterPro" id="IPR041020">
    <property type="entry name" value="PH_16"/>
</dbReference>
<dbReference type="Gene3D" id="1.20.900.10">
    <property type="entry name" value="Dbl homology (DH) domain"/>
    <property type="match status" value="1"/>
</dbReference>
<keyword evidence="2" id="KW-0963">Cytoplasm</keyword>
<feature type="compositionally biased region" description="Polar residues" evidence="9">
    <location>
        <begin position="177"/>
        <end position="186"/>
    </location>
</feature>
<feature type="compositionally biased region" description="Polar residues" evidence="9">
    <location>
        <begin position="205"/>
        <end position="217"/>
    </location>
</feature>
<dbReference type="PROSITE" id="PS00479">
    <property type="entry name" value="ZF_DAG_PE_1"/>
    <property type="match status" value="1"/>
</dbReference>
<reference evidence="14" key="1">
    <citation type="submission" date="2025-08" db="UniProtKB">
        <authorList>
            <consortium name="RefSeq"/>
        </authorList>
    </citation>
    <scope>IDENTIFICATION</scope>
</reference>
<dbReference type="GO" id="GO:0016020">
    <property type="term" value="C:membrane"/>
    <property type="evidence" value="ECO:0007669"/>
    <property type="project" value="TreeGrafter"/>
</dbReference>
<dbReference type="FunFam" id="1.20.900.10:FF:000004">
    <property type="entry name" value="Rho guanine nucleotide exchange factor 2"/>
    <property type="match status" value="1"/>
</dbReference>
<feature type="compositionally biased region" description="Basic and acidic residues" evidence="9">
    <location>
        <begin position="1124"/>
        <end position="1148"/>
    </location>
</feature>
<feature type="compositionally biased region" description="Basic and acidic residues" evidence="9">
    <location>
        <begin position="398"/>
        <end position="425"/>
    </location>
</feature>
<dbReference type="FunFam" id="2.30.29.30:FF:000021">
    <property type="entry name" value="Rho guanine nucleotide exchange factor 2"/>
    <property type="match status" value="1"/>
</dbReference>
<dbReference type="SMART" id="SM00325">
    <property type="entry name" value="RhoGEF"/>
    <property type="match status" value="1"/>
</dbReference>
<keyword evidence="7" id="KW-0862">Zinc</keyword>
<feature type="compositionally biased region" description="Polar residues" evidence="9">
    <location>
        <begin position="271"/>
        <end position="282"/>
    </location>
</feature>
<dbReference type="SUPFAM" id="SSF48065">
    <property type="entry name" value="DBL homology domain (DH-domain)"/>
    <property type="match status" value="1"/>
</dbReference>
<dbReference type="GO" id="GO:0008270">
    <property type="term" value="F:zinc ion binding"/>
    <property type="evidence" value="ECO:0007669"/>
    <property type="project" value="UniProtKB-KW"/>
</dbReference>
<dbReference type="GeneID" id="108492594"/>
<dbReference type="PROSITE" id="PS50003">
    <property type="entry name" value="PH_DOMAIN"/>
    <property type="match status" value="1"/>
</dbReference>
<gene>
    <name evidence="14" type="primary">AKAP13</name>
</gene>
<dbReference type="PROSITE" id="PS50081">
    <property type="entry name" value="ZF_DAG_PE_2"/>
    <property type="match status" value="1"/>
</dbReference>
<keyword evidence="4" id="KW-0344">Guanine-nucleotide releasing factor</keyword>
<evidence type="ECO:0000259" key="11">
    <source>
        <dbReference type="PROSITE" id="PS50010"/>
    </source>
</evidence>
<feature type="compositionally biased region" description="Basic and acidic residues" evidence="9">
    <location>
        <begin position="1250"/>
        <end position="1260"/>
    </location>
</feature>
<feature type="region of interest" description="Disordered" evidence="9">
    <location>
        <begin position="1112"/>
        <end position="1148"/>
    </location>
</feature>
<dbReference type="InterPro" id="IPR046349">
    <property type="entry name" value="C1-like_sf"/>
</dbReference>
<sequence length="1462" mass="165519">MYERHKRRYSLCDISKVDRTVDVVLLKINRESWCSLEPCPDPSLLERKRTRESPECENFLEDGLSGVCASSQGGLKRESGSESDLFPLSGDGMEDLVFGKQPEEEQSACDVTSSSSSADDTMSLERNSSLGSDTSLPFPPTVNFAQPKDRHSLDGSCTNMVASEGGEKEEELDSITDVPTHSSVLRNSMRPLSPFRRHSWGPGKNATNEAEINQRSSMRVLGDGIKKPPIHRRSLSWCPSGVQYLAMGPDFTCRSYSLEGLAGDSGENKKPSTNLEASSLSSKDLRRSPLASNQCGSLVLLTEEQGEIRDYGHQARQTSQPQGFNFCSSAASSPLTKSMSLMSISKPVLDSTQSFGGSTGSSVQSISEESSSVPAGKGVTKVSRTFSYLRNKMSSSKKSKEKEKDKEKTKEKDKDSKEKEKDKKQSNGHVFTPTSVVAQATCYHCMKPFNKDSYYCANCNAIVHKGCKESFASCAKVKMKPQRGMLQAHDTSSLPTVTMRNKSSQPKERPRSAILAPEESTVTSMFNNRRSSQQPTALSKSVSIQNIAGRVGNDDNLIHTWKFLSQSTDSLHKISRVNESMESLVDEGADMNEGQLMGELELDSKQLEAESWSQVVDSKFLQQQNKDVVKRQDVIYELMQTEMHHVRTLKIMNDVYSAAMLKELQYDQQVIDKIFPCLENLLQIHSNFFQRILERKKESLADKSEKNFVIKRIGDILVNQFSGDSAERMKKTYGKFCGHHNEAVNYFKDLYSKDKRFQAFVKKKMSSSLVRRLGIPECILLVTQRITKYPVLLQRILQYTKENEVEHEDLTQSLNLVKDVIAAVNSKVSNYEKKMRLGEIYNRTDSKSIMRMKSGQMFAREDLRHRKLIRDGPVSLRSAAGRLKEVQAVLLSDMLVFLQEKDQKYVFASLDQKSTVISLKKLIVREVAHEEKGLFLISMGGKDPEMVEVHASSKEERNGWIQIIQDTMNTMDRDEDEGVPCESEFEKKLSDAKVRGLKEQLQQKDKQILLLLEEKTKIFRDMADSSVQEEMPGSRLLFRANTEEAPKGEAIMKTAINEVELLQDLVNRSLGTALGQQVSSTAMEQEGGVGPVSLPRRAETFGGFDSHQMNASKAKQKGGVSSCKEVEGPRTWRRREGGAKDEGDDAQDLRRTESDSILKKGGNANLMFMLKRNNEQVLQTITSLHKLLSALQGVVLQQDTYIEDQKLALSERALTRSFFRPTSLLEQEKQRNLEKQRQELANLKKQQTQHQEERRRREKEWEVREKELAEQEAQLAQREEQVQRRWQELEREREELQMKKAAYQLDLERLRTAQKQLEREKVQLKQDMERLSQMRQEPDQNQVSNLHEKLARVSSQSSIDESSKQKSPSLPKQGHFDAELSVSPKRNSLSRTHKEKSTFHLLSTTNQTNKAAEEQTQMPTRLFSLAKPKEKKEKKKKGRGHRSQPSDSHSSEAPPEGEEIFC</sequence>
<dbReference type="Pfam" id="PF17838">
    <property type="entry name" value="PH_16"/>
    <property type="match status" value="1"/>
</dbReference>
<feature type="compositionally biased region" description="Polar residues" evidence="9">
    <location>
        <begin position="1400"/>
        <end position="1419"/>
    </location>
</feature>
<evidence type="ECO:0000256" key="3">
    <source>
        <dbReference type="ARBA" id="ARBA00022553"/>
    </source>
</evidence>
<feature type="domain" description="Phorbol-ester/DAG-type" evidence="12">
    <location>
        <begin position="428"/>
        <end position="474"/>
    </location>
</feature>
<dbReference type="SUPFAM" id="SSF57889">
    <property type="entry name" value="Cysteine-rich domain"/>
    <property type="match status" value="1"/>
</dbReference>
<evidence type="ECO:0000256" key="2">
    <source>
        <dbReference type="ARBA" id="ARBA00022490"/>
    </source>
</evidence>
<feature type="compositionally biased region" description="Low complexity" evidence="9">
    <location>
        <begin position="1354"/>
        <end position="1373"/>
    </location>
</feature>
<feature type="compositionally biased region" description="Basic residues" evidence="9">
    <location>
        <begin position="1432"/>
        <end position="1442"/>
    </location>
</feature>
<dbReference type="CDD" id="cd13392">
    <property type="entry name" value="PH_AKAP13"/>
    <property type="match status" value="1"/>
</dbReference>
<dbReference type="SUPFAM" id="SSF50729">
    <property type="entry name" value="PH domain-like"/>
    <property type="match status" value="1"/>
</dbReference>
<dbReference type="GO" id="GO:0005085">
    <property type="term" value="F:guanyl-nucleotide exchange factor activity"/>
    <property type="evidence" value="ECO:0007669"/>
    <property type="project" value="UniProtKB-KW"/>
</dbReference>
<dbReference type="OrthoDB" id="28045at2759"/>
<accession>A0A6J0GE97</accession>
<dbReference type="GO" id="GO:0005078">
    <property type="term" value="F:MAP-kinase scaffold activity"/>
    <property type="evidence" value="ECO:0007669"/>
    <property type="project" value="TreeGrafter"/>
</dbReference>
<feature type="region of interest" description="Disordered" evidence="9">
    <location>
        <begin position="352"/>
        <end position="378"/>
    </location>
</feature>
<evidence type="ECO:0000256" key="6">
    <source>
        <dbReference type="ARBA" id="ARBA00022771"/>
    </source>
</evidence>
<feature type="region of interest" description="Disordered" evidence="9">
    <location>
        <begin position="262"/>
        <end position="288"/>
    </location>
</feature>
<dbReference type="InterPro" id="IPR000219">
    <property type="entry name" value="DH_dom"/>
</dbReference>
<dbReference type="CDD" id="cd00160">
    <property type="entry name" value="RhoGEF"/>
    <property type="match status" value="1"/>
</dbReference>
<dbReference type="InterPro" id="IPR035899">
    <property type="entry name" value="DBL_dom_sf"/>
</dbReference>
<dbReference type="SMART" id="SM00233">
    <property type="entry name" value="PH"/>
    <property type="match status" value="1"/>
</dbReference>
<evidence type="ECO:0000256" key="5">
    <source>
        <dbReference type="ARBA" id="ARBA00022723"/>
    </source>
</evidence>
<dbReference type="PROSITE" id="PS50010">
    <property type="entry name" value="DH_2"/>
    <property type="match status" value="1"/>
</dbReference>
<keyword evidence="6" id="KW-0863">Zinc-finger</keyword>
<evidence type="ECO:0000256" key="7">
    <source>
        <dbReference type="ARBA" id="ARBA00022833"/>
    </source>
</evidence>
<feature type="compositionally biased region" description="Low complexity" evidence="9">
    <location>
        <begin position="352"/>
        <end position="373"/>
    </location>
</feature>
<evidence type="ECO:0000256" key="1">
    <source>
        <dbReference type="ARBA" id="ARBA00004496"/>
    </source>
</evidence>
<comment type="subcellular location">
    <subcellularLocation>
        <location evidence="1">Cytoplasm</location>
    </subcellularLocation>
</comment>
<keyword evidence="5" id="KW-0479">Metal-binding</keyword>
<protein>
    <submittedName>
        <fullName evidence="14">A-kinase anchor protein 13 isoform X8</fullName>
    </submittedName>
</protein>
<evidence type="ECO:0000259" key="12">
    <source>
        <dbReference type="PROSITE" id="PS50081"/>
    </source>
</evidence>
<dbReference type="InterPro" id="IPR001849">
    <property type="entry name" value="PH_domain"/>
</dbReference>
<feature type="domain" description="DH" evidence="11">
    <location>
        <begin position="630"/>
        <end position="827"/>
    </location>
</feature>
<dbReference type="CDD" id="cd20878">
    <property type="entry name" value="C1_AKAP13"/>
    <property type="match status" value="1"/>
</dbReference>
<evidence type="ECO:0000256" key="4">
    <source>
        <dbReference type="ARBA" id="ARBA00022658"/>
    </source>
</evidence>
<feature type="region of interest" description="Disordered" evidence="9">
    <location>
        <begin position="160"/>
        <end position="217"/>
    </location>
</feature>
<dbReference type="CTD" id="11214"/>
<keyword evidence="3" id="KW-0597">Phosphoprotein</keyword>
<evidence type="ECO:0000256" key="9">
    <source>
        <dbReference type="SAM" id="MobiDB-lite"/>
    </source>
</evidence>
<dbReference type="Gene3D" id="2.30.29.30">
    <property type="entry name" value="Pleckstrin-homology domain (PH domain)/Phosphotyrosine-binding domain (PTB)"/>
    <property type="match status" value="1"/>
</dbReference>
<dbReference type="Pfam" id="PF00621">
    <property type="entry name" value="RhoGEF"/>
    <property type="match status" value="1"/>
</dbReference>
<evidence type="ECO:0000259" key="10">
    <source>
        <dbReference type="PROSITE" id="PS50003"/>
    </source>
</evidence>
<dbReference type="Proteomes" id="UP000504624">
    <property type="component" value="Unplaced"/>
</dbReference>
<keyword evidence="13" id="KW-1185">Reference proteome</keyword>
<dbReference type="Gene3D" id="3.30.60.20">
    <property type="match status" value="1"/>
</dbReference>
<feature type="region of interest" description="Disordered" evidence="9">
    <location>
        <begin position="390"/>
        <end position="428"/>
    </location>
</feature>
<dbReference type="PANTHER" id="PTHR13944">
    <property type="entry name" value="AGAP007712-PA"/>
    <property type="match status" value="1"/>
</dbReference>
<proteinExistence type="predicted"/>
<feature type="compositionally biased region" description="Polar residues" evidence="9">
    <location>
        <begin position="118"/>
        <end position="135"/>
    </location>
</feature>
<dbReference type="RefSeq" id="XP_017660570.1">
    <property type="nucleotide sequence ID" value="XM_017805081.1"/>
</dbReference>
<keyword evidence="8" id="KW-0175">Coiled coil</keyword>
<organism evidence="13 14">
    <name type="scientific">Lepidothrix coronata</name>
    <name type="common">blue-crowned manakin</name>
    <dbReference type="NCBI Taxonomy" id="321398"/>
    <lineage>
        <taxon>Eukaryota</taxon>
        <taxon>Metazoa</taxon>
        <taxon>Chordata</taxon>
        <taxon>Craniata</taxon>
        <taxon>Vertebrata</taxon>
        <taxon>Euteleostomi</taxon>
        <taxon>Archelosauria</taxon>
        <taxon>Archosauria</taxon>
        <taxon>Dinosauria</taxon>
        <taxon>Saurischia</taxon>
        <taxon>Theropoda</taxon>
        <taxon>Coelurosauria</taxon>
        <taxon>Aves</taxon>
        <taxon>Neognathae</taxon>
        <taxon>Neoaves</taxon>
        <taxon>Telluraves</taxon>
        <taxon>Australaves</taxon>
        <taxon>Passeriformes</taxon>
        <taxon>Pipridae</taxon>
        <taxon>Lepidothrix</taxon>
    </lineage>
</organism>
<evidence type="ECO:0000313" key="14">
    <source>
        <dbReference type="RefSeq" id="XP_017660570.1"/>
    </source>
</evidence>
<dbReference type="GO" id="GO:0035023">
    <property type="term" value="P:regulation of Rho protein signal transduction"/>
    <property type="evidence" value="ECO:0007669"/>
    <property type="project" value="TreeGrafter"/>
</dbReference>